<evidence type="ECO:0000313" key="4">
    <source>
        <dbReference type="EMBL" id="HGH62275.1"/>
    </source>
</evidence>
<proteinExistence type="predicted"/>
<keyword evidence="2" id="KW-0067">ATP-binding</keyword>
<dbReference type="GO" id="GO:0004713">
    <property type="term" value="F:protein tyrosine kinase activity"/>
    <property type="evidence" value="ECO:0007669"/>
    <property type="project" value="TreeGrafter"/>
</dbReference>
<dbReference type="AlphaFoldDB" id="A0A7C4EZ41"/>
<dbReference type="PANTHER" id="PTHR32309:SF13">
    <property type="entry name" value="FERRIC ENTEROBACTIN TRANSPORT PROTEIN FEPE"/>
    <property type="match status" value="1"/>
</dbReference>
<dbReference type="InterPro" id="IPR050445">
    <property type="entry name" value="Bact_polysacc_biosynth/exp"/>
</dbReference>
<keyword evidence="1" id="KW-0547">Nucleotide-binding</keyword>
<organism evidence="4">
    <name type="scientific">Desulfomonile tiedjei</name>
    <dbReference type="NCBI Taxonomy" id="2358"/>
    <lineage>
        <taxon>Bacteria</taxon>
        <taxon>Pseudomonadati</taxon>
        <taxon>Thermodesulfobacteriota</taxon>
        <taxon>Desulfomonilia</taxon>
        <taxon>Desulfomonilales</taxon>
        <taxon>Desulfomonilaceae</taxon>
        <taxon>Desulfomonile</taxon>
    </lineage>
</organism>
<dbReference type="InterPro" id="IPR005702">
    <property type="entry name" value="Wzc-like_C"/>
</dbReference>
<protein>
    <submittedName>
        <fullName evidence="4">Tyrosine-protein kinase family protein</fullName>
    </submittedName>
</protein>
<evidence type="ECO:0000256" key="2">
    <source>
        <dbReference type="ARBA" id="ARBA00022840"/>
    </source>
</evidence>
<feature type="domain" description="CobQ/CobB/MinD/ParA nucleotide binding" evidence="3">
    <location>
        <begin position="53"/>
        <end position="220"/>
    </location>
</feature>
<keyword evidence="4" id="KW-0808">Transferase</keyword>
<dbReference type="SUPFAM" id="SSF52540">
    <property type="entry name" value="P-loop containing nucleoside triphosphate hydrolases"/>
    <property type="match status" value="1"/>
</dbReference>
<dbReference type="Pfam" id="PF01656">
    <property type="entry name" value="CbiA"/>
    <property type="match status" value="1"/>
</dbReference>
<accession>A0A7C4EZ41</accession>
<dbReference type="GO" id="GO:0005886">
    <property type="term" value="C:plasma membrane"/>
    <property type="evidence" value="ECO:0007669"/>
    <property type="project" value="TreeGrafter"/>
</dbReference>
<evidence type="ECO:0000259" key="3">
    <source>
        <dbReference type="Pfam" id="PF01656"/>
    </source>
</evidence>
<comment type="caution">
    <text evidence="4">The sequence shown here is derived from an EMBL/GenBank/DDBJ whole genome shotgun (WGS) entry which is preliminary data.</text>
</comment>
<dbReference type="CDD" id="cd05387">
    <property type="entry name" value="BY-kinase"/>
    <property type="match status" value="1"/>
</dbReference>
<evidence type="ECO:0000256" key="1">
    <source>
        <dbReference type="ARBA" id="ARBA00022741"/>
    </source>
</evidence>
<sequence length="234" mass="26337">MSMTATAVETADSSFKAMFSLLWSSQRFQHEMDALWAAIQARLGRNGKHTFLVSAASSGEGATTVTMGLGRFVAEATGKHVLLVDADWHGNVLRELLGEGNLVPIIEEPSDRYTITFDEYATNVPNLNYLCFRSSQALETLVMHREEMGIFLDIIKRRYEYVFVDTPAVLMSNVAPFLAHHIDTIIFVVAAGRLRYPVLLEALSRYEGSRSKILGAVLNKRTYPLPPRVYRFFR</sequence>
<dbReference type="InterPro" id="IPR027417">
    <property type="entry name" value="P-loop_NTPase"/>
</dbReference>
<reference evidence="4" key="1">
    <citation type="journal article" date="2020" name="mSystems">
        <title>Genome- and Community-Level Interaction Insights into Carbon Utilization and Element Cycling Functions of Hydrothermarchaeota in Hydrothermal Sediment.</title>
        <authorList>
            <person name="Zhou Z."/>
            <person name="Liu Y."/>
            <person name="Xu W."/>
            <person name="Pan J."/>
            <person name="Luo Z.H."/>
            <person name="Li M."/>
        </authorList>
    </citation>
    <scope>NUCLEOTIDE SEQUENCE [LARGE SCALE GENOMIC DNA]</scope>
    <source>
        <strain evidence="4">SpSt-769</strain>
    </source>
</reference>
<keyword evidence="4" id="KW-0418">Kinase</keyword>
<dbReference type="Gene3D" id="3.40.50.300">
    <property type="entry name" value="P-loop containing nucleotide triphosphate hydrolases"/>
    <property type="match status" value="1"/>
</dbReference>
<dbReference type="InterPro" id="IPR002586">
    <property type="entry name" value="CobQ/CobB/MinD/ParA_Nub-bd_dom"/>
</dbReference>
<dbReference type="PANTHER" id="PTHR32309">
    <property type="entry name" value="TYROSINE-PROTEIN KINASE"/>
    <property type="match status" value="1"/>
</dbReference>
<gene>
    <name evidence="4" type="ORF">ENV54_13385</name>
</gene>
<dbReference type="EMBL" id="DTGT01000437">
    <property type="protein sequence ID" value="HGH62275.1"/>
    <property type="molecule type" value="Genomic_DNA"/>
</dbReference>
<name>A0A7C4EZ41_9BACT</name>